<evidence type="ECO:0000256" key="2">
    <source>
        <dbReference type="SAM" id="SignalP"/>
    </source>
</evidence>
<protein>
    <submittedName>
        <fullName evidence="3">TRAP transporter substrate-binding protein</fullName>
    </submittedName>
</protein>
<dbReference type="PIRSF" id="PIRSF006470">
    <property type="entry name" value="DctB"/>
    <property type="match status" value="1"/>
</dbReference>
<reference evidence="3 4" key="1">
    <citation type="journal article" date="2015" name="Int. J. Syst. Evol. Microbiol.">
        <title>Roseomonas oryzae sp. nov., isolated from paddy rhizosphere soil.</title>
        <authorList>
            <person name="Ramaprasad E.V."/>
            <person name="Sasikala Ch."/>
            <person name="Ramana Ch.V."/>
        </authorList>
    </citation>
    <scope>NUCLEOTIDE SEQUENCE [LARGE SCALE GENOMIC DNA]</scope>
    <source>
        <strain evidence="3 4">KCTC 42542</strain>
    </source>
</reference>
<name>A0A5B2TIJ2_9PROT</name>
<feature type="signal peptide" evidence="2">
    <location>
        <begin position="1"/>
        <end position="18"/>
    </location>
</feature>
<evidence type="ECO:0000313" key="4">
    <source>
        <dbReference type="Proteomes" id="UP000322110"/>
    </source>
</evidence>
<gene>
    <name evidence="3" type="ORF">F0Q34_08190</name>
</gene>
<dbReference type="GO" id="GO:0055085">
    <property type="term" value="P:transmembrane transport"/>
    <property type="evidence" value="ECO:0007669"/>
    <property type="project" value="InterPro"/>
</dbReference>
<organism evidence="3 4">
    <name type="scientific">Teichococcus oryzae</name>
    <dbReference type="NCBI Taxonomy" id="1608942"/>
    <lineage>
        <taxon>Bacteria</taxon>
        <taxon>Pseudomonadati</taxon>
        <taxon>Pseudomonadota</taxon>
        <taxon>Alphaproteobacteria</taxon>
        <taxon>Acetobacterales</taxon>
        <taxon>Roseomonadaceae</taxon>
        <taxon>Roseomonas</taxon>
    </lineage>
</organism>
<dbReference type="Pfam" id="PF03480">
    <property type="entry name" value="DctP"/>
    <property type="match status" value="1"/>
</dbReference>
<dbReference type="EMBL" id="VUKA01000002">
    <property type="protein sequence ID" value="KAA2214009.1"/>
    <property type="molecule type" value="Genomic_DNA"/>
</dbReference>
<dbReference type="NCBIfam" id="TIGR00787">
    <property type="entry name" value="dctP"/>
    <property type="match status" value="1"/>
</dbReference>
<dbReference type="PANTHER" id="PTHR33376:SF2">
    <property type="entry name" value="DICARBOXYLATE-BINDING PERIPLASMIC PROTEIN"/>
    <property type="match status" value="1"/>
</dbReference>
<feature type="chain" id="PRO_5022939851" evidence="2">
    <location>
        <begin position="19"/>
        <end position="331"/>
    </location>
</feature>
<evidence type="ECO:0000256" key="1">
    <source>
        <dbReference type="ARBA" id="ARBA00022729"/>
    </source>
</evidence>
<dbReference type="InterPro" id="IPR038404">
    <property type="entry name" value="TRAP_DctP_sf"/>
</dbReference>
<dbReference type="InterPro" id="IPR018389">
    <property type="entry name" value="DctP_fam"/>
</dbReference>
<evidence type="ECO:0000313" key="3">
    <source>
        <dbReference type="EMBL" id="KAA2214009.1"/>
    </source>
</evidence>
<dbReference type="NCBIfam" id="NF037995">
    <property type="entry name" value="TRAP_S1"/>
    <property type="match status" value="1"/>
</dbReference>
<dbReference type="GO" id="GO:0030288">
    <property type="term" value="C:outer membrane-bounded periplasmic space"/>
    <property type="evidence" value="ECO:0007669"/>
    <property type="project" value="InterPro"/>
</dbReference>
<keyword evidence="1 2" id="KW-0732">Signal</keyword>
<dbReference type="Proteomes" id="UP000322110">
    <property type="component" value="Unassembled WGS sequence"/>
</dbReference>
<keyword evidence="4" id="KW-1185">Reference proteome</keyword>
<comment type="caution">
    <text evidence="3">The sequence shown here is derived from an EMBL/GenBank/DDBJ whole genome shotgun (WGS) entry which is preliminary data.</text>
</comment>
<dbReference type="RefSeq" id="WP_149811665.1">
    <property type="nucleotide sequence ID" value="NZ_VUKA01000002.1"/>
</dbReference>
<dbReference type="AlphaFoldDB" id="A0A5B2TIJ2"/>
<sequence>MSILLPRRRALLAGVALAAPTLIGFKASAQAINLRSADIHPDGYPTVEGVKVMAKLAKERSNGRINIQVFHSRQLGDEKDTLEQTRFGVIDLNRTNFAPLNNLVPETVIPGLPFLFRDEAHMHSVMDGAIGQEILAGADRHGLIGLCCYDSGARSMYNRVKPINSPDDIRGMKVRVQQSDLWLAMMRALGANPTPMPAGEIYSALQTGVVDGAENNYPTYQAQRHFEVAKFYSITEHSMSPEILVMSKRSYDKLPRDMQTILRDAARESVPEMRKLWVARSESAKREVVAAGTKLNEVDKAPFEKAMAPVYDQFVRDSRLKQMVQRIREAA</sequence>
<accession>A0A5B2TIJ2</accession>
<dbReference type="Gene3D" id="3.40.190.170">
    <property type="entry name" value="Bacterial extracellular solute-binding protein, family 7"/>
    <property type="match status" value="1"/>
</dbReference>
<dbReference type="SUPFAM" id="SSF53850">
    <property type="entry name" value="Periplasmic binding protein-like II"/>
    <property type="match status" value="1"/>
</dbReference>
<dbReference type="InterPro" id="IPR004682">
    <property type="entry name" value="TRAP_DctP"/>
</dbReference>
<dbReference type="GO" id="GO:0030246">
    <property type="term" value="F:carbohydrate binding"/>
    <property type="evidence" value="ECO:0007669"/>
    <property type="project" value="TreeGrafter"/>
</dbReference>
<dbReference type="PANTHER" id="PTHR33376">
    <property type="match status" value="1"/>
</dbReference>
<dbReference type="CDD" id="cd13671">
    <property type="entry name" value="PBP2_TRAP_SBP_like_3"/>
    <property type="match status" value="1"/>
</dbReference>
<proteinExistence type="predicted"/>
<dbReference type="OrthoDB" id="8204956at2"/>